<evidence type="ECO:0000313" key="2">
    <source>
        <dbReference type="EMBL" id="MCR2803149.1"/>
    </source>
</evidence>
<feature type="region of interest" description="Disordered" evidence="1">
    <location>
        <begin position="126"/>
        <end position="149"/>
    </location>
</feature>
<reference evidence="2" key="1">
    <citation type="submission" date="2022-08" db="EMBL/GenBank/DDBJ databases">
        <title>The genomic sequence of strain Paenibacillus sp. SCIV0701.</title>
        <authorList>
            <person name="Zhao H."/>
        </authorList>
    </citation>
    <scope>NUCLEOTIDE SEQUENCE</scope>
    <source>
        <strain evidence="2">SCIV0701</strain>
    </source>
</reference>
<dbReference type="EMBL" id="JANIPJ010000002">
    <property type="protein sequence ID" value="MCR2803149.1"/>
    <property type="molecule type" value="Genomic_DNA"/>
</dbReference>
<organism evidence="2 3">
    <name type="scientific">Paenibacillus soyae</name>
    <dbReference type="NCBI Taxonomy" id="2969249"/>
    <lineage>
        <taxon>Bacteria</taxon>
        <taxon>Bacillati</taxon>
        <taxon>Bacillota</taxon>
        <taxon>Bacilli</taxon>
        <taxon>Bacillales</taxon>
        <taxon>Paenibacillaceae</taxon>
        <taxon>Paenibacillus</taxon>
    </lineage>
</organism>
<sequence length="149" mass="16186">MSKMTSASFPPRTSQVGVLCIISAASAAAVQLGDRGETRAKLRALAVQRQEDHTESGNVYFESYPLFRRPYPVLRDPVAESGALIETRFENAEPCIRVGCIRIIAAGNASSVQIGNGKLVSGDSRIKHIRQYPKQQPDGQSPDGQDKET</sequence>
<accession>A0A9X2S7C0</accession>
<dbReference type="RefSeq" id="WP_257443149.1">
    <property type="nucleotide sequence ID" value="NZ_JANIPJ010000002.1"/>
</dbReference>
<name>A0A9X2S7C0_9BACL</name>
<evidence type="ECO:0000313" key="3">
    <source>
        <dbReference type="Proteomes" id="UP001141950"/>
    </source>
</evidence>
<feature type="compositionally biased region" description="Low complexity" evidence="1">
    <location>
        <begin position="133"/>
        <end position="143"/>
    </location>
</feature>
<evidence type="ECO:0000256" key="1">
    <source>
        <dbReference type="SAM" id="MobiDB-lite"/>
    </source>
</evidence>
<dbReference type="Pfam" id="PF10970">
    <property type="entry name" value="GerPE"/>
    <property type="match status" value="1"/>
</dbReference>
<dbReference type="Proteomes" id="UP001141950">
    <property type="component" value="Unassembled WGS sequence"/>
</dbReference>
<dbReference type="InterPro" id="IPR024496">
    <property type="entry name" value="Spore_germ_GerPE"/>
</dbReference>
<comment type="caution">
    <text evidence="2">The sequence shown here is derived from an EMBL/GenBank/DDBJ whole genome shotgun (WGS) entry which is preliminary data.</text>
</comment>
<gene>
    <name evidence="2" type="ORF">NQZ67_04560</name>
</gene>
<protein>
    <submittedName>
        <fullName evidence="2">Spore germination protein GerPE</fullName>
    </submittedName>
</protein>
<keyword evidence="3" id="KW-1185">Reference proteome</keyword>
<dbReference type="AlphaFoldDB" id="A0A9X2S7C0"/>
<proteinExistence type="predicted"/>